<dbReference type="STRING" id="2025994.A0A2T2ZVJ2"/>
<reference evidence="2 3" key="1">
    <citation type="journal article" date="2018" name="Mycol. Prog.">
        <title>Coniella lustricola, a new species from submerged detritus.</title>
        <authorList>
            <person name="Raudabaugh D.B."/>
            <person name="Iturriaga T."/>
            <person name="Carver A."/>
            <person name="Mondo S."/>
            <person name="Pangilinan J."/>
            <person name="Lipzen A."/>
            <person name="He G."/>
            <person name="Amirebrahimi M."/>
            <person name="Grigoriev I.V."/>
            <person name="Miller A.N."/>
        </authorList>
    </citation>
    <scope>NUCLEOTIDE SEQUENCE [LARGE SCALE GENOMIC DNA]</scope>
    <source>
        <strain evidence="2 3">B22-T-1</strain>
    </source>
</reference>
<gene>
    <name evidence="2" type="ORF">BD289DRAFT_444793</name>
</gene>
<dbReference type="Proteomes" id="UP000241462">
    <property type="component" value="Unassembled WGS sequence"/>
</dbReference>
<dbReference type="PANTHER" id="PTHR35910:SF1">
    <property type="entry name" value="2EXR DOMAIN-CONTAINING PROTEIN"/>
    <property type="match status" value="1"/>
</dbReference>
<dbReference type="InterPro" id="IPR045518">
    <property type="entry name" value="2EXR"/>
</dbReference>
<feature type="domain" description="2EXR" evidence="1">
    <location>
        <begin position="12"/>
        <end position="117"/>
    </location>
</feature>
<protein>
    <recommendedName>
        <fullName evidence="1">2EXR domain-containing protein</fullName>
    </recommendedName>
</protein>
<dbReference type="EMBL" id="KZ678635">
    <property type="protein sequence ID" value="PSR77821.1"/>
    <property type="molecule type" value="Genomic_DNA"/>
</dbReference>
<name>A0A2T2ZVJ2_9PEZI</name>
<proteinExistence type="predicted"/>
<sequence>MPLPTALQAFQFAYFSRLPSELREAVWEQCLPFRVVDVGSPSCEYQITEEDLDCEEDAPACCAWKLRSPGPWAADSCCPPTISRVCREARRVAMRNGNWLKLSIYIPVWFDPARDVLHLDWTPFSAAWDNVYDPGLIGRLLTSCARSISIKYDLCFCTRVDPPDPSEWVHRQLEQRRSYDLCFGTVIIHVASQAERRAEGTAQNPAVRANREDPIISSGLFGLFGEERVKQISATDPDQLSKFASFHNEHGSPADERATKFFQTRQLLDSEDVEAHMEELRCEWLKQLWEEADRTGGLADVEGGGESVFAPRRIEPYLPDFDDPDWDHPWVRTATRQMPEFRPVYLVRLCTQKCV</sequence>
<dbReference type="Pfam" id="PF20150">
    <property type="entry name" value="2EXR"/>
    <property type="match status" value="1"/>
</dbReference>
<keyword evidence="3" id="KW-1185">Reference proteome</keyword>
<dbReference type="InParanoid" id="A0A2T2ZVJ2"/>
<dbReference type="OrthoDB" id="3540486at2759"/>
<accession>A0A2T2ZVJ2</accession>
<dbReference type="AlphaFoldDB" id="A0A2T2ZVJ2"/>
<evidence type="ECO:0000313" key="3">
    <source>
        <dbReference type="Proteomes" id="UP000241462"/>
    </source>
</evidence>
<evidence type="ECO:0000313" key="2">
    <source>
        <dbReference type="EMBL" id="PSR77821.1"/>
    </source>
</evidence>
<organism evidence="2 3">
    <name type="scientific">Coniella lustricola</name>
    <dbReference type="NCBI Taxonomy" id="2025994"/>
    <lineage>
        <taxon>Eukaryota</taxon>
        <taxon>Fungi</taxon>
        <taxon>Dikarya</taxon>
        <taxon>Ascomycota</taxon>
        <taxon>Pezizomycotina</taxon>
        <taxon>Sordariomycetes</taxon>
        <taxon>Sordariomycetidae</taxon>
        <taxon>Diaporthales</taxon>
        <taxon>Schizoparmaceae</taxon>
        <taxon>Coniella</taxon>
    </lineage>
</organism>
<dbReference type="PANTHER" id="PTHR35910">
    <property type="entry name" value="2EXR DOMAIN-CONTAINING PROTEIN"/>
    <property type="match status" value="1"/>
</dbReference>
<evidence type="ECO:0000259" key="1">
    <source>
        <dbReference type="Pfam" id="PF20150"/>
    </source>
</evidence>